<evidence type="ECO:0000313" key="3">
    <source>
        <dbReference type="EMBL" id="MFK2931901.1"/>
    </source>
</evidence>
<dbReference type="PROSITE" id="PS50943">
    <property type="entry name" value="HTH_CROC1"/>
    <property type="match status" value="1"/>
</dbReference>
<sequence>MRAKFEAVRLQQARFLRGLTLAELGAAVDLTRQSLSLFENGERAPSPDTLEKLSQHLRVPMEFFLRPKGGTEQQPRTLVHYRSQRRTREVLREQNRASAILDMCVAVLDAFEEYVDYEPTRLYSLGESIDVLALTNDDIEDIATQTRRSLGLGDGPISDVSLLVENQAVLLMRAPLSEGMDGLSAWYGDRAVIVVSEEASYARDRANVAHELGHLVLHRELDHHGELDIETFKRVEAQAWRFAGAFLLPSKSFLGEIYSVSLDALATLKKKWGVSVAAMIRRLRDLGVVDESQSRYLNIQLRQRGWQRVEPGDDKPREASRLFLKTAHVLTESGDTSLPDFAAHSRLPRDILASALEVPVAEFSPKPPAQNVVQFKLKH</sequence>
<evidence type="ECO:0000313" key="4">
    <source>
        <dbReference type="Proteomes" id="UP001620397"/>
    </source>
</evidence>
<feature type="domain" description="HTH cro/C1-type" evidence="2">
    <location>
        <begin position="10"/>
        <end position="64"/>
    </location>
</feature>
<dbReference type="Gene3D" id="1.10.260.40">
    <property type="entry name" value="lambda repressor-like DNA-binding domains"/>
    <property type="match status" value="1"/>
</dbReference>
<dbReference type="Pfam" id="PF01381">
    <property type="entry name" value="HTH_3"/>
    <property type="match status" value="1"/>
</dbReference>
<dbReference type="CDD" id="cd00093">
    <property type="entry name" value="HTH_XRE"/>
    <property type="match status" value="1"/>
</dbReference>
<keyword evidence="4" id="KW-1185">Reference proteome</keyword>
<proteinExistence type="inferred from homology"/>
<gene>
    <name evidence="3" type="ORF">ISP14_13975</name>
</gene>
<dbReference type="Proteomes" id="UP001620397">
    <property type="component" value="Unassembled WGS sequence"/>
</dbReference>
<dbReference type="InterPro" id="IPR052345">
    <property type="entry name" value="Rad_response_metalloprotease"/>
</dbReference>
<dbReference type="PANTHER" id="PTHR43236">
    <property type="entry name" value="ANTITOXIN HIGA1"/>
    <property type="match status" value="1"/>
</dbReference>
<dbReference type="SUPFAM" id="SSF47413">
    <property type="entry name" value="lambda repressor-like DNA-binding domains"/>
    <property type="match status" value="1"/>
</dbReference>
<reference evidence="3 4" key="1">
    <citation type="submission" date="2020-10" db="EMBL/GenBank/DDBJ databases">
        <title>Phylogeny of dyella-like bacteria.</title>
        <authorList>
            <person name="Fu J."/>
        </authorList>
    </citation>
    <scope>NUCLEOTIDE SEQUENCE [LARGE SCALE GENOMIC DNA]</scope>
    <source>
        <strain evidence="3 4">DKC-1</strain>
    </source>
</reference>
<dbReference type="Gene3D" id="1.10.10.2910">
    <property type="match status" value="1"/>
</dbReference>
<dbReference type="InterPro" id="IPR001387">
    <property type="entry name" value="Cro/C1-type_HTH"/>
</dbReference>
<dbReference type="Pfam" id="PF06114">
    <property type="entry name" value="Peptidase_M78"/>
    <property type="match status" value="1"/>
</dbReference>
<evidence type="ECO:0000256" key="1">
    <source>
        <dbReference type="ARBA" id="ARBA00007227"/>
    </source>
</evidence>
<accession>A0ABW8KID4</accession>
<dbReference type="InterPro" id="IPR010982">
    <property type="entry name" value="Lambda_DNA-bd_dom_sf"/>
</dbReference>
<dbReference type="InterPro" id="IPR010359">
    <property type="entry name" value="IrrE_HExxH"/>
</dbReference>
<dbReference type="SMART" id="SM00530">
    <property type="entry name" value="HTH_XRE"/>
    <property type="match status" value="1"/>
</dbReference>
<dbReference type="PANTHER" id="PTHR43236:SF1">
    <property type="entry name" value="BLL7220 PROTEIN"/>
    <property type="match status" value="1"/>
</dbReference>
<organism evidence="3 4">
    <name type="scientific">Dyella agri</name>
    <dbReference type="NCBI Taxonomy" id="1926869"/>
    <lineage>
        <taxon>Bacteria</taxon>
        <taxon>Pseudomonadati</taxon>
        <taxon>Pseudomonadota</taxon>
        <taxon>Gammaproteobacteria</taxon>
        <taxon>Lysobacterales</taxon>
        <taxon>Rhodanobacteraceae</taxon>
        <taxon>Dyella</taxon>
    </lineage>
</organism>
<protein>
    <submittedName>
        <fullName evidence="3">ImmA/IrrE family metallo-endopeptidase</fullName>
    </submittedName>
</protein>
<dbReference type="EMBL" id="JADIKL010000008">
    <property type="protein sequence ID" value="MFK2931901.1"/>
    <property type="molecule type" value="Genomic_DNA"/>
</dbReference>
<evidence type="ECO:0000259" key="2">
    <source>
        <dbReference type="PROSITE" id="PS50943"/>
    </source>
</evidence>
<dbReference type="RefSeq" id="WP_404540980.1">
    <property type="nucleotide sequence ID" value="NZ_JADIKL010000008.1"/>
</dbReference>
<comment type="caution">
    <text evidence="3">The sequence shown here is derived from an EMBL/GenBank/DDBJ whole genome shotgun (WGS) entry which is preliminary data.</text>
</comment>
<comment type="similarity">
    <text evidence="1">Belongs to the short-chain fatty acyl-CoA assimilation regulator (ScfR) family.</text>
</comment>
<name>A0ABW8KID4_9GAMM</name>